<dbReference type="Proteomes" id="UP000618051">
    <property type="component" value="Unassembled WGS sequence"/>
</dbReference>
<keyword evidence="11" id="KW-1185">Reference proteome</keyword>
<gene>
    <name evidence="10" type="ORF">IHE44_0005980</name>
    <name evidence="9" type="ORF">IHE44_007077</name>
</gene>
<feature type="non-terminal residue" evidence="9">
    <location>
        <position position="478"/>
    </location>
</feature>
<dbReference type="InterPro" id="IPR023267">
    <property type="entry name" value="RCMT"/>
</dbReference>
<evidence type="ECO:0000256" key="6">
    <source>
        <dbReference type="ARBA" id="ARBA00023128"/>
    </source>
</evidence>
<dbReference type="InterPro" id="IPR001678">
    <property type="entry name" value="MeTrfase_RsmB-F_NOP2_dom"/>
</dbReference>
<feature type="active site" description="Nucleophile" evidence="7">
    <location>
        <position position="263"/>
    </location>
</feature>
<organism evidence="9">
    <name type="scientific">Lamprotornis superbus</name>
    <dbReference type="NCBI Taxonomy" id="245042"/>
    <lineage>
        <taxon>Eukaryota</taxon>
        <taxon>Metazoa</taxon>
        <taxon>Chordata</taxon>
        <taxon>Craniata</taxon>
        <taxon>Vertebrata</taxon>
        <taxon>Euteleostomi</taxon>
        <taxon>Archelosauria</taxon>
        <taxon>Archosauria</taxon>
        <taxon>Dinosauria</taxon>
        <taxon>Saurischia</taxon>
        <taxon>Theropoda</taxon>
        <taxon>Coelurosauria</taxon>
        <taxon>Aves</taxon>
        <taxon>Neognathae</taxon>
        <taxon>Neoaves</taxon>
        <taxon>Telluraves</taxon>
        <taxon>Australaves</taxon>
        <taxon>Passeriformes</taxon>
        <taxon>Sturnidae</taxon>
        <taxon>Lamprotornis</taxon>
    </lineage>
</organism>
<dbReference type="PANTHER" id="PTHR22808">
    <property type="entry name" value="NCL1 YEAST -RELATED NOL1/NOP2/FMU SUN DOMAIN-CONTAINING"/>
    <property type="match status" value="1"/>
</dbReference>
<dbReference type="InterPro" id="IPR029063">
    <property type="entry name" value="SAM-dependent_MTases_sf"/>
</dbReference>
<dbReference type="AlphaFoldDB" id="A0A835NH34"/>
<proteinExistence type="inferred from homology"/>
<dbReference type="EMBL" id="JADDUC010000253">
    <property type="protein sequence ID" value="KAG0114881.1"/>
    <property type="molecule type" value="Genomic_DNA"/>
</dbReference>
<comment type="caution">
    <text evidence="9">The sequence shown here is derived from an EMBL/GenBank/DDBJ whole genome shotgun (WGS) entry which is preliminary data.</text>
</comment>
<feature type="binding site" evidence="7">
    <location>
        <position position="209"/>
    </location>
    <ligand>
        <name>S-adenosyl-L-methionine</name>
        <dbReference type="ChEBI" id="CHEBI:59789"/>
    </ligand>
</feature>
<dbReference type="EMBL" id="JADDUC020000002">
    <property type="protein sequence ID" value="KAI1242436.1"/>
    <property type="molecule type" value="Genomic_DNA"/>
</dbReference>
<feature type="binding site" evidence="7">
    <location>
        <begin position="137"/>
        <end position="143"/>
    </location>
    <ligand>
        <name>S-adenosyl-L-methionine</name>
        <dbReference type="ChEBI" id="CHEBI:59789"/>
    </ligand>
</feature>
<sequence>MSLEKKTQGKRQKRICQVVLEHFEQQYTAELGDAWSSVRDVLTSPWCWQHALLLNRFSQSPGLESSLAEQGYQPAFPAALPYLPAAFRCYTTTAPARFPAQKHQPGRLKDYYLLNAASLLPVLALEVEDGEDVLDLCAAPGGKSVAILQCACPGRFHCNEYDDLRSRWLEQTIESFIPDPLINLIRFSKLDGRQIGDLQPEFYDKVLVDAPCSNDRSWLFSADPQQAVLRLMQRKELSSLQFQLLRSAVKALRPGGSLVYSTCTLSRAENSDVISLILNCCSNVMPVDMSGMARGVSQEFTLLSGMQQHELLVLPEKGRAWGPMYVAKLKKVIVKCVILIHVDKPDIFENHSANETHMHSPKFLIAVGNSEFARSEAEMLRTVSEPKLTGEPDLKQVVTEKLRCEIEIYIDLSFLRANLNQSLTLSVGSEGEKLEGSAATAFNNDVTQSGFKQQRVMETDRKTAKQQKAIVPSKVTFT</sequence>
<evidence type="ECO:0000313" key="9">
    <source>
        <dbReference type="EMBL" id="KAG0114881.1"/>
    </source>
</evidence>
<keyword evidence="5 7" id="KW-0694">RNA-binding</keyword>
<feature type="domain" description="SAM-dependent MTase RsmB/NOP-type" evidence="8">
    <location>
        <begin position="40"/>
        <end position="332"/>
    </location>
</feature>
<keyword evidence="2 7" id="KW-0489">Methyltransferase</keyword>
<dbReference type="Gene3D" id="6.20.240.40">
    <property type="match status" value="1"/>
</dbReference>
<keyword evidence="6" id="KW-0496">Mitochondrion</keyword>
<evidence type="ECO:0000256" key="2">
    <source>
        <dbReference type="ARBA" id="ARBA00022603"/>
    </source>
</evidence>
<dbReference type="GO" id="GO:0008173">
    <property type="term" value="F:RNA methyltransferase activity"/>
    <property type="evidence" value="ECO:0007669"/>
    <property type="project" value="InterPro"/>
</dbReference>
<dbReference type="GO" id="GO:0003723">
    <property type="term" value="F:RNA binding"/>
    <property type="evidence" value="ECO:0007669"/>
    <property type="project" value="UniProtKB-UniRule"/>
</dbReference>
<dbReference type="OrthoDB" id="8020218at2759"/>
<reference evidence="10 11" key="2">
    <citation type="journal article" date="2021" name="J. Hered.">
        <title>Feather Gene Expression Elucidates the Developmental Basis of Plumage Iridescence in African Starlings.</title>
        <authorList>
            <person name="Rubenstein D.R."/>
            <person name="Corvelo A."/>
            <person name="MacManes M.D."/>
            <person name="Maia R."/>
            <person name="Narzisi G."/>
            <person name="Rousaki A."/>
            <person name="Vandenabeele P."/>
            <person name="Shawkey M.D."/>
            <person name="Solomon J."/>
        </authorList>
    </citation>
    <scope>NUCLEOTIDE SEQUENCE [LARGE SCALE GENOMIC DNA]</scope>
    <source>
        <strain evidence="10">SS15</strain>
    </source>
</reference>
<accession>A0A835NH34</accession>
<evidence type="ECO:0000256" key="7">
    <source>
        <dbReference type="PROSITE-ProRule" id="PRU01023"/>
    </source>
</evidence>
<name>A0A835NH34_9PASS</name>
<protein>
    <submittedName>
        <fullName evidence="10">Methyltransferase NSUN3</fullName>
    </submittedName>
</protein>
<comment type="subcellular location">
    <subcellularLocation>
        <location evidence="1">Mitochondrion</location>
    </subcellularLocation>
</comment>
<reference evidence="9" key="1">
    <citation type="submission" date="2020-10" db="EMBL/GenBank/DDBJ databases">
        <title>Feather gene expression reveals the developmental basis of iridescence in African starlings.</title>
        <authorList>
            <person name="Rubenstein D.R."/>
        </authorList>
    </citation>
    <scope>NUCLEOTIDE SEQUENCE</scope>
    <source>
        <strain evidence="9">SS15</strain>
        <tissue evidence="9">Liver</tissue>
    </source>
</reference>
<keyword evidence="3 7" id="KW-0808">Transferase</keyword>
<dbReference type="PANTHER" id="PTHR22808:SF8">
    <property type="entry name" value="TRNA (CYTOSINE(34)-C(5))-METHYLTRANSFERASE, MITOCHONDRIAL"/>
    <property type="match status" value="1"/>
</dbReference>
<dbReference type="PRINTS" id="PR02008">
    <property type="entry name" value="RCMTFAMILY"/>
</dbReference>
<keyword evidence="4 7" id="KW-0949">S-adenosyl-L-methionine</keyword>
<evidence type="ECO:0000256" key="4">
    <source>
        <dbReference type="ARBA" id="ARBA00022691"/>
    </source>
</evidence>
<evidence type="ECO:0000256" key="1">
    <source>
        <dbReference type="ARBA" id="ARBA00004173"/>
    </source>
</evidence>
<dbReference type="InterPro" id="IPR049560">
    <property type="entry name" value="MeTrfase_RsmB-F_NOP2_cat"/>
</dbReference>
<dbReference type="PROSITE" id="PS51686">
    <property type="entry name" value="SAM_MT_RSMB_NOP"/>
    <property type="match status" value="1"/>
</dbReference>
<evidence type="ECO:0000313" key="10">
    <source>
        <dbReference type="EMBL" id="KAI1242436.1"/>
    </source>
</evidence>
<dbReference type="Gene3D" id="3.40.50.150">
    <property type="entry name" value="Vaccinia Virus protein VP39"/>
    <property type="match status" value="1"/>
</dbReference>
<comment type="similarity">
    <text evidence="7">Belongs to the class I-like SAM-binding methyltransferase superfamily. RsmB/NOP family.</text>
</comment>
<evidence type="ECO:0000256" key="3">
    <source>
        <dbReference type="ARBA" id="ARBA00022679"/>
    </source>
</evidence>
<evidence type="ECO:0000256" key="5">
    <source>
        <dbReference type="ARBA" id="ARBA00022884"/>
    </source>
</evidence>
<dbReference type="SUPFAM" id="SSF53335">
    <property type="entry name" value="S-adenosyl-L-methionine-dependent methyltransferases"/>
    <property type="match status" value="1"/>
</dbReference>
<dbReference type="GO" id="GO:0005762">
    <property type="term" value="C:mitochondrial large ribosomal subunit"/>
    <property type="evidence" value="ECO:0007669"/>
    <property type="project" value="TreeGrafter"/>
</dbReference>
<dbReference type="GO" id="GO:0031167">
    <property type="term" value="P:rRNA methylation"/>
    <property type="evidence" value="ECO:0007669"/>
    <property type="project" value="TreeGrafter"/>
</dbReference>
<dbReference type="Pfam" id="PF01189">
    <property type="entry name" value="Methyltr_RsmB-F"/>
    <property type="match status" value="1"/>
</dbReference>
<feature type="binding site" evidence="7">
    <location>
        <position position="160"/>
    </location>
    <ligand>
        <name>S-adenosyl-L-methionine</name>
        <dbReference type="ChEBI" id="CHEBI:59789"/>
    </ligand>
</feature>
<feature type="binding site" evidence="7">
    <location>
        <position position="191"/>
    </location>
    <ligand>
        <name>S-adenosyl-L-methionine</name>
        <dbReference type="ChEBI" id="CHEBI:59789"/>
    </ligand>
</feature>
<evidence type="ECO:0000313" key="11">
    <source>
        <dbReference type="Proteomes" id="UP000618051"/>
    </source>
</evidence>
<evidence type="ECO:0000259" key="8">
    <source>
        <dbReference type="PROSITE" id="PS51686"/>
    </source>
</evidence>
<reference evidence="10" key="3">
    <citation type="submission" date="2022-01" db="EMBL/GenBank/DDBJ databases">
        <authorList>
            <person name="Rubenstein D.R."/>
        </authorList>
    </citation>
    <scope>NUCLEOTIDE SEQUENCE</scope>
    <source>
        <strain evidence="10">SS15</strain>
        <tissue evidence="10">Liver</tissue>
    </source>
</reference>
<dbReference type="FunFam" id="3.40.50.150:FF:000055">
    <property type="entry name" value="5-methylcytosine rRNA methyltransferase NSUN4"/>
    <property type="match status" value="1"/>
</dbReference>
<dbReference type="CDD" id="cd02440">
    <property type="entry name" value="AdoMet_MTases"/>
    <property type="match status" value="1"/>
</dbReference>